<feature type="compositionally biased region" description="Polar residues" evidence="1">
    <location>
        <begin position="19"/>
        <end position="47"/>
    </location>
</feature>
<gene>
    <name evidence="2" type="ORF">DAPPUDRAFT_244212</name>
</gene>
<dbReference type="STRING" id="6669.E9GKG0"/>
<dbReference type="Proteomes" id="UP000000305">
    <property type="component" value="Unassembled WGS sequence"/>
</dbReference>
<dbReference type="AlphaFoldDB" id="E9GKG0"/>
<organism evidence="2 3">
    <name type="scientific">Daphnia pulex</name>
    <name type="common">Water flea</name>
    <dbReference type="NCBI Taxonomy" id="6669"/>
    <lineage>
        <taxon>Eukaryota</taxon>
        <taxon>Metazoa</taxon>
        <taxon>Ecdysozoa</taxon>
        <taxon>Arthropoda</taxon>
        <taxon>Crustacea</taxon>
        <taxon>Branchiopoda</taxon>
        <taxon>Diplostraca</taxon>
        <taxon>Cladocera</taxon>
        <taxon>Anomopoda</taxon>
        <taxon>Daphniidae</taxon>
        <taxon>Daphnia</taxon>
    </lineage>
</organism>
<feature type="compositionally biased region" description="Basic and acidic residues" evidence="1">
    <location>
        <begin position="1"/>
        <end position="12"/>
    </location>
</feature>
<evidence type="ECO:0000313" key="3">
    <source>
        <dbReference type="Proteomes" id="UP000000305"/>
    </source>
</evidence>
<evidence type="ECO:0008006" key="4">
    <source>
        <dbReference type="Google" id="ProtNLM"/>
    </source>
</evidence>
<reference evidence="2 3" key="1">
    <citation type="journal article" date="2011" name="Science">
        <title>The ecoresponsive genome of Daphnia pulex.</title>
        <authorList>
            <person name="Colbourne J.K."/>
            <person name="Pfrender M.E."/>
            <person name="Gilbert D."/>
            <person name="Thomas W.K."/>
            <person name="Tucker A."/>
            <person name="Oakley T.H."/>
            <person name="Tokishita S."/>
            <person name="Aerts A."/>
            <person name="Arnold G.J."/>
            <person name="Basu M.K."/>
            <person name="Bauer D.J."/>
            <person name="Caceres C.E."/>
            <person name="Carmel L."/>
            <person name="Casola C."/>
            <person name="Choi J.H."/>
            <person name="Detter J.C."/>
            <person name="Dong Q."/>
            <person name="Dusheyko S."/>
            <person name="Eads B.D."/>
            <person name="Frohlich T."/>
            <person name="Geiler-Samerotte K.A."/>
            <person name="Gerlach D."/>
            <person name="Hatcher P."/>
            <person name="Jogdeo S."/>
            <person name="Krijgsveld J."/>
            <person name="Kriventseva E.V."/>
            <person name="Kultz D."/>
            <person name="Laforsch C."/>
            <person name="Lindquist E."/>
            <person name="Lopez J."/>
            <person name="Manak J.R."/>
            <person name="Muller J."/>
            <person name="Pangilinan J."/>
            <person name="Patwardhan R.P."/>
            <person name="Pitluck S."/>
            <person name="Pritham E.J."/>
            <person name="Rechtsteiner A."/>
            <person name="Rho M."/>
            <person name="Rogozin I.B."/>
            <person name="Sakarya O."/>
            <person name="Salamov A."/>
            <person name="Schaack S."/>
            <person name="Shapiro H."/>
            <person name="Shiga Y."/>
            <person name="Skalitzky C."/>
            <person name="Smith Z."/>
            <person name="Souvorov A."/>
            <person name="Sung W."/>
            <person name="Tang Z."/>
            <person name="Tsuchiya D."/>
            <person name="Tu H."/>
            <person name="Vos H."/>
            <person name="Wang M."/>
            <person name="Wolf Y.I."/>
            <person name="Yamagata H."/>
            <person name="Yamada T."/>
            <person name="Ye Y."/>
            <person name="Shaw J.R."/>
            <person name="Andrews J."/>
            <person name="Crease T.J."/>
            <person name="Tang H."/>
            <person name="Lucas S.M."/>
            <person name="Robertson H.M."/>
            <person name="Bork P."/>
            <person name="Koonin E.V."/>
            <person name="Zdobnov E.M."/>
            <person name="Grigoriev I.V."/>
            <person name="Lynch M."/>
            <person name="Boore J.L."/>
        </authorList>
    </citation>
    <scope>NUCLEOTIDE SEQUENCE [LARGE SCALE GENOMIC DNA]</scope>
</reference>
<dbReference type="EMBL" id="GL732549">
    <property type="protein sequence ID" value="EFX79986.1"/>
    <property type="molecule type" value="Genomic_DNA"/>
</dbReference>
<dbReference type="InParanoid" id="E9GKG0"/>
<feature type="region of interest" description="Disordered" evidence="1">
    <location>
        <begin position="1"/>
        <end position="122"/>
    </location>
</feature>
<keyword evidence="3" id="KW-1185">Reference proteome</keyword>
<dbReference type="KEGG" id="dpx:DAPPUDRAFT_244212"/>
<evidence type="ECO:0000256" key="1">
    <source>
        <dbReference type="SAM" id="MobiDB-lite"/>
    </source>
</evidence>
<evidence type="ECO:0000313" key="2">
    <source>
        <dbReference type="EMBL" id="EFX79986.1"/>
    </source>
</evidence>
<feature type="compositionally biased region" description="Low complexity" evidence="1">
    <location>
        <begin position="49"/>
        <end position="63"/>
    </location>
</feature>
<dbReference type="OrthoDB" id="430476at2759"/>
<name>E9GKG0_DAPPU</name>
<dbReference type="HOGENOM" id="CLU_1497737_0_0_1"/>
<feature type="compositionally biased region" description="Basic and acidic residues" evidence="1">
    <location>
        <begin position="76"/>
        <end position="86"/>
    </location>
</feature>
<proteinExistence type="predicted"/>
<accession>E9GKG0</accession>
<sequence>MAGLEKLKKEDNGAMAVYDTNNMNTQSKLAAKRSSTNNTDSWTSLVNHPSISSSPTITTGPISPAQPNSMVNPAPDKVDSDQREPPCRSLRGRIPRREWAAMLPADQRDDPDEPYEPDQYSDAICCPDSNKWKTGMMDEYESLTKNETWILTSLTQGRQAIRGRWIYKYKPAANGEDPRY</sequence>
<protein>
    <recommendedName>
        <fullName evidence="4">Reverse transcriptase Ty1/copia-type domain-containing protein</fullName>
    </recommendedName>
</protein>